<feature type="non-terminal residue" evidence="2">
    <location>
        <position position="118"/>
    </location>
</feature>
<comment type="caution">
    <text evidence="2">The sequence shown here is derived from an EMBL/GenBank/DDBJ whole genome shotgun (WGS) entry which is preliminary data.</text>
</comment>
<keyword evidence="3" id="KW-1185">Reference proteome</keyword>
<feature type="non-terminal residue" evidence="2">
    <location>
        <position position="1"/>
    </location>
</feature>
<reference evidence="2 3" key="1">
    <citation type="submission" date="2024-04" db="EMBL/GenBank/DDBJ databases">
        <authorList>
            <consortium name="Genoscope - CEA"/>
            <person name="William W."/>
        </authorList>
    </citation>
    <scope>NUCLEOTIDE SEQUENCE [LARGE SCALE GENOMIC DNA]</scope>
</reference>
<evidence type="ECO:0000313" key="3">
    <source>
        <dbReference type="Proteomes" id="UP001497497"/>
    </source>
</evidence>
<gene>
    <name evidence="2" type="ORF">GSLYS_00017145001</name>
</gene>
<name>A0AAV2IAP3_LYMST</name>
<organism evidence="2 3">
    <name type="scientific">Lymnaea stagnalis</name>
    <name type="common">Great pond snail</name>
    <name type="synonym">Helix stagnalis</name>
    <dbReference type="NCBI Taxonomy" id="6523"/>
    <lineage>
        <taxon>Eukaryota</taxon>
        <taxon>Metazoa</taxon>
        <taxon>Spiralia</taxon>
        <taxon>Lophotrochozoa</taxon>
        <taxon>Mollusca</taxon>
        <taxon>Gastropoda</taxon>
        <taxon>Heterobranchia</taxon>
        <taxon>Euthyneura</taxon>
        <taxon>Panpulmonata</taxon>
        <taxon>Hygrophila</taxon>
        <taxon>Lymnaeoidea</taxon>
        <taxon>Lymnaeidae</taxon>
        <taxon>Lymnaea</taxon>
    </lineage>
</organism>
<evidence type="ECO:0000313" key="2">
    <source>
        <dbReference type="EMBL" id="CAL1543611.1"/>
    </source>
</evidence>
<dbReference type="AlphaFoldDB" id="A0AAV2IAP3"/>
<proteinExistence type="predicted"/>
<accession>A0AAV2IAP3</accession>
<feature type="compositionally biased region" description="Polar residues" evidence="1">
    <location>
        <begin position="1"/>
        <end position="12"/>
    </location>
</feature>
<protein>
    <recommendedName>
        <fullName evidence="4">Prolactin receptor</fullName>
    </recommendedName>
</protein>
<evidence type="ECO:0000256" key="1">
    <source>
        <dbReference type="SAM" id="MobiDB-lite"/>
    </source>
</evidence>
<feature type="compositionally biased region" description="Polar residues" evidence="1">
    <location>
        <begin position="42"/>
        <end position="52"/>
    </location>
</feature>
<evidence type="ECO:0008006" key="4">
    <source>
        <dbReference type="Google" id="ProtNLM"/>
    </source>
</evidence>
<sequence>ARTCTLTTQQDVDSGDKHDRKTWPCAEKLNGNYKKDPDLKSGSGQESAPTPESEQRPGSQGGPPTPSGCHVAARTNRAAADVTTEQSPLARIPEQIPCKAYVGRSDLLSIAAIPEQMP</sequence>
<feature type="region of interest" description="Disordered" evidence="1">
    <location>
        <begin position="1"/>
        <end position="86"/>
    </location>
</feature>
<dbReference type="Proteomes" id="UP001497497">
    <property type="component" value="Unassembled WGS sequence"/>
</dbReference>
<dbReference type="EMBL" id="CAXITT010000564">
    <property type="protein sequence ID" value="CAL1543611.1"/>
    <property type="molecule type" value="Genomic_DNA"/>
</dbReference>